<keyword evidence="3" id="KW-1185">Reference proteome</keyword>
<protein>
    <submittedName>
        <fullName evidence="2">Uncharacterized protein</fullName>
    </submittedName>
</protein>
<name>A0A8S1J1K4_9CHLO</name>
<proteinExistence type="predicted"/>
<accession>A0A8S1J1K4</accession>
<keyword evidence="1" id="KW-0175">Coiled coil</keyword>
<evidence type="ECO:0000313" key="2">
    <source>
        <dbReference type="EMBL" id="CAD7697438.1"/>
    </source>
</evidence>
<dbReference type="EMBL" id="CAJHUC010000659">
    <property type="protein sequence ID" value="CAD7697438.1"/>
    <property type="molecule type" value="Genomic_DNA"/>
</dbReference>
<dbReference type="AlphaFoldDB" id="A0A8S1J1K4"/>
<evidence type="ECO:0000313" key="3">
    <source>
        <dbReference type="Proteomes" id="UP000708148"/>
    </source>
</evidence>
<feature type="coiled-coil region" evidence="1">
    <location>
        <begin position="78"/>
        <end position="137"/>
    </location>
</feature>
<comment type="caution">
    <text evidence="2">The sequence shown here is derived from an EMBL/GenBank/DDBJ whole genome shotgun (WGS) entry which is preliminary data.</text>
</comment>
<reference evidence="2" key="1">
    <citation type="submission" date="2020-12" db="EMBL/GenBank/DDBJ databases">
        <authorList>
            <person name="Iha C."/>
        </authorList>
    </citation>
    <scope>NUCLEOTIDE SEQUENCE</scope>
</reference>
<feature type="coiled-coil region" evidence="1">
    <location>
        <begin position="1"/>
        <end position="49"/>
    </location>
</feature>
<evidence type="ECO:0000256" key="1">
    <source>
        <dbReference type="SAM" id="Coils"/>
    </source>
</evidence>
<organism evidence="2 3">
    <name type="scientific">Ostreobium quekettii</name>
    <dbReference type="NCBI Taxonomy" id="121088"/>
    <lineage>
        <taxon>Eukaryota</taxon>
        <taxon>Viridiplantae</taxon>
        <taxon>Chlorophyta</taxon>
        <taxon>core chlorophytes</taxon>
        <taxon>Ulvophyceae</taxon>
        <taxon>TCBD clade</taxon>
        <taxon>Bryopsidales</taxon>
        <taxon>Ostreobineae</taxon>
        <taxon>Ostreobiaceae</taxon>
        <taxon>Ostreobium</taxon>
    </lineage>
</organism>
<gene>
    <name evidence="2" type="ORF">OSTQU699_LOCUS2799</name>
</gene>
<sequence>MPEHSESMETMRAEKSQLEAEVAALRVAKLEAEQQRDQYKEARDAKIAENAALGLETLQAMADAQAAMNCKKEALHALEECKVICANLQFELELLQQQRERTPDRCKSSNERLEAVVEEAKNEAQEHERRAAHFYNILQQEREEKAELCDFIADEGLISSGGNPPFGGYISAENVKEGRCS</sequence>
<dbReference type="Proteomes" id="UP000708148">
    <property type="component" value="Unassembled WGS sequence"/>
</dbReference>